<gene>
    <name evidence="6" type="primary">LOC106464046</name>
</gene>
<dbReference type="InterPro" id="IPR004934">
    <property type="entry name" value="TMOD"/>
</dbReference>
<feature type="region of interest" description="Disordered" evidence="4">
    <location>
        <begin position="29"/>
        <end position="64"/>
    </location>
</feature>
<keyword evidence="2" id="KW-0963">Cytoplasm</keyword>
<organism evidence="5 6">
    <name type="scientific">Limulus polyphemus</name>
    <name type="common">Atlantic horseshoe crab</name>
    <dbReference type="NCBI Taxonomy" id="6850"/>
    <lineage>
        <taxon>Eukaryota</taxon>
        <taxon>Metazoa</taxon>
        <taxon>Ecdysozoa</taxon>
        <taxon>Arthropoda</taxon>
        <taxon>Chelicerata</taxon>
        <taxon>Merostomata</taxon>
        <taxon>Xiphosura</taxon>
        <taxon>Limulidae</taxon>
        <taxon>Limulus</taxon>
    </lineage>
</organism>
<comment type="subcellular location">
    <subcellularLocation>
        <location evidence="1">Cytoplasm</location>
        <location evidence="1">Cytoskeleton</location>
    </subcellularLocation>
</comment>
<evidence type="ECO:0000256" key="4">
    <source>
        <dbReference type="SAM" id="MobiDB-lite"/>
    </source>
</evidence>
<dbReference type="InterPro" id="IPR032675">
    <property type="entry name" value="LRR_dom_sf"/>
</dbReference>
<dbReference type="SMART" id="SM00368">
    <property type="entry name" value="LRR_RI"/>
    <property type="match status" value="2"/>
</dbReference>
<dbReference type="SUPFAM" id="SSF52047">
    <property type="entry name" value="RNI-like"/>
    <property type="match status" value="1"/>
</dbReference>
<evidence type="ECO:0000256" key="3">
    <source>
        <dbReference type="ARBA" id="ARBA00023212"/>
    </source>
</evidence>
<evidence type="ECO:0000313" key="5">
    <source>
        <dbReference type="Proteomes" id="UP000694941"/>
    </source>
</evidence>
<dbReference type="Proteomes" id="UP000694941">
    <property type="component" value="Unplaced"/>
</dbReference>
<keyword evidence="3" id="KW-0206">Cytoskeleton</keyword>
<evidence type="ECO:0000256" key="2">
    <source>
        <dbReference type="ARBA" id="ARBA00022490"/>
    </source>
</evidence>
<dbReference type="Gene3D" id="3.80.10.10">
    <property type="entry name" value="Ribonuclease Inhibitor"/>
    <property type="match status" value="1"/>
</dbReference>
<dbReference type="GeneID" id="106464046"/>
<name>A0ABM1SUV6_LIMPO</name>
<dbReference type="RefSeq" id="XP_022247412.1">
    <property type="nucleotide sequence ID" value="XM_022391704.1"/>
</dbReference>
<accession>A0ABM1SUV6</accession>
<evidence type="ECO:0000313" key="6">
    <source>
        <dbReference type="RefSeq" id="XP_022247412.1"/>
    </source>
</evidence>
<evidence type="ECO:0000256" key="1">
    <source>
        <dbReference type="ARBA" id="ARBA00004245"/>
    </source>
</evidence>
<dbReference type="PANTHER" id="PTHR10901">
    <property type="entry name" value="TROPOMODULIN"/>
    <property type="match status" value="1"/>
</dbReference>
<dbReference type="PANTHER" id="PTHR10901:SF6">
    <property type="entry name" value="TROPOMODULIN, ISOFORM N"/>
    <property type="match status" value="1"/>
</dbReference>
<reference evidence="6" key="1">
    <citation type="submission" date="2025-08" db="UniProtKB">
        <authorList>
            <consortium name="RefSeq"/>
        </authorList>
    </citation>
    <scope>IDENTIFICATION</scope>
    <source>
        <tissue evidence="6">Muscle</tissue>
    </source>
</reference>
<dbReference type="Pfam" id="PF03250">
    <property type="entry name" value="Tropomodulin"/>
    <property type="match status" value="1"/>
</dbReference>
<protein>
    <submittedName>
        <fullName evidence="6">Tropomodulin-like</fullName>
    </submittedName>
</protein>
<keyword evidence="5" id="KW-1185">Reference proteome</keyword>
<proteinExistence type="predicted"/>
<sequence>MTTKLYGKDIKEYDEIDIDDLLSKLTPEELEQLSNEVDPDDSLLPPSQRCKDQTTKAPTGPLNRKKLLEYLEKRAKEQEDWPENKPYEGGIKRGKVWTPKEKSRTQEDEDLEVELDLDDDYEQALIGASEAELVDLAASNLSQIHNISKEKFKRLFEGLKTNTNLEILSLANTELTDGPVEILLQALELNKNLKSLNVESNYLTPQTIRDLVKALLPTQSVLELRTANQSPQVLGNKIEMEISKLVEMNDTLLRIGIFFEIADARIRVAAKLQENNDAIRVKRVGAQ</sequence>